<protein>
    <submittedName>
        <fullName evidence="1">Uncharacterized protein</fullName>
    </submittedName>
</protein>
<sequence>MTKVLYPASHDIPSLSDELLAVKIARYSSCSVCSSCRGLRPPPSVEVVLDSQQDALEDITGGPSEYLQECSCGHSTVEHGADAAAIGAGEFARRGRVAVRLDEFLEDVDKLLDFDYTDEDVEGLRPQMQLRASPASSISDALGSLGKYNG</sequence>
<dbReference type="Proteomes" id="UP000194127">
    <property type="component" value="Unassembled WGS sequence"/>
</dbReference>
<keyword evidence="2" id="KW-1185">Reference proteome</keyword>
<accession>A0A1X6NCC1</accession>
<reference evidence="1 2" key="1">
    <citation type="submission" date="2017-04" db="EMBL/GenBank/DDBJ databases">
        <title>Genome Sequence of the Model Brown-Rot Fungus Postia placenta SB12.</title>
        <authorList>
            <consortium name="DOE Joint Genome Institute"/>
            <person name="Gaskell J."/>
            <person name="Kersten P."/>
            <person name="Larrondo L.F."/>
            <person name="Canessa P."/>
            <person name="Martinez D."/>
            <person name="Hibbett D."/>
            <person name="Schmoll M."/>
            <person name="Kubicek C.P."/>
            <person name="Martinez A.T."/>
            <person name="Yadav J."/>
            <person name="Master E."/>
            <person name="Magnuson J.K."/>
            <person name="James T."/>
            <person name="Yaver D."/>
            <person name="Berka R."/>
            <person name="Labutti K."/>
            <person name="Lipzen A."/>
            <person name="Aerts A."/>
            <person name="Barry K."/>
            <person name="Henrissat B."/>
            <person name="Blanchette R."/>
            <person name="Grigoriev I."/>
            <person name="Cullen D."/>
        </authorList>
    </citation>
    <scope>NUCLEOTIDE SEQUENCE [LARGE SCALE GENOMIC DNA]</scope>
    <source>
        <strain evidence="1 2">MAD-698-R-SB12</strain>
    </source>
</reference>
<dbReference type="GeneID" id="36329288"/>
<name>A0A1X6NCC1_9APHY</name>
<organism evidence="1 2">
    <name type="scientific">Postia placenta MAD-698-R-SB12</name>
    <dbReference type="NCBI Taxonomy" id="670580"/>
    <lineage>
        <taxon>Eukaryota</taxon>
        <taxon>Fungi</taxon>
        <taxon>Dikarya</taxon>
        <taxon>Basidiomycota</taxon>
        <taxon>Agaricomycotina</taxon>
        <taxon>Agaricomycetes</taxon>
        <taxon>Polyporales</taxon>
        <taxon>Adustoporiaceae</taxon>
        <taxon>Rhodonia</taxon>
    </lineage>
</organism>
<dbReference type="RefSeq" id="XP_024343091.1">
    <property type="nucleotide sequence ID" value="XM_024484339.1"/>
</dbReference>
<evidence type="ECO:0000313" key="2">
    <source>
        <dbReference type="Proteomes" id="UP000194127"/>
    </source>
</evidence>
<dbReference type="AlphaFoldDB" id="A0A1X6NCC1"/>
<evidence type="ECO:0000313" key="1">
    <source>
        <dbReference type="EMBL" id="OSX66297.1"/>
    </source>
</evidence>
<gene>
    <name evidence="1" type="ORF">POSPLADRAFT_1133401</name>
</gene>
<proteinExistence type="predicted"/>
<dbReference type="STRING" id="670580.A0A1X6NCC1"/>
<dbReference type="EMBL" id="KZ110592">
    <property type="protein sequence ID" value="OSX66297.1"/>
    <property type="molecule type" value="Genomic_DNA"/>
</dbReference>
<dbReference type="OrthoDB" id="128536at2759"/>